<keyword evidence="2" id="KW-0472">Membrane</keyword>
<organism evidence="4 5">
    <name type="scientific">Nepenthes gracilis</name>
    <name type="common">Slender pitcher plant</name>
    <dbReference type="NCBI Taxonomy" id="150966"/>
    <lineage>
        <taxon>Eukaryota</taxon>
        <taxon>Viridiplantae</taxon>
        <taxon>Streptophyta</taxon>
        <taxon>Embryophyta</taxon>
        <taxon>Tracheophyta</taxon>
        <taxon>Spermatophyta</taxon>
        <taxon>Magnoliopsida</taxon>
        <taxon>eudicotyledons</taxon>
        <taxon>Gunneridae</taxon>
        <taxon>Pentapetalae</taxon>
        <taxon>Caryophyllales</taxon>
        <taxon>Nepenthaceae</taxon>
        <taxon>Nepenthes</taxon>
    </lineage>
</organism>
<dbReference type="InterPro" id="IPR044839">
    <property type="entry name" value="NDR1-like"/>
</dbReference>
<reference evidence="4" key="1">
    <citation type="submission" date="2023-05" db="EMBL/GenBank/DDBJ databases">
        <title>Nepenthes gracilis genome sequencing.</title>
        <authorList>
            <person name="Fukushima K."/>
        </authorList>
    </citation>
    <scope>NUCLEOTIDE SEQUENCE</scope>
    <source>
        <strain evidence="4">SING2019-196</strain>
    </source>
</reference>
<dbReference type="GO" id="GO:0009506">
    <property type="term" value="C:plasmodesma"/>
    <property type="evidence" value="ECO:0007669"/>
    <property type="project" value="TreeGrafter"/>
</dbReference>
<dbReference type="PANTHER" id="PTHR31415">
    <property type="entry name" value="OS05G0367900 PROTEIN"/>
    <property type="match status" value="1"/>
</dbReference>
<feature type="compositionally biased region" description="Basic residues" evidence="3">
    <location>
        <begin position="9"/>
        <end position="23"/>
    </location>
</feature>
<evidence type="ECO:0000256" key="3">
    <source>
        <dbReference type="SAM" id="MobiDB-lite"/>
    </source>
</evidence>
<keyword evidence="5" id="KW-1185">Reference proteome</keyword>
<gene>
    <name evidence="4" type="ORF">Nepgr_000258</name>
</gene>
<evidence type="ECO:0000256" key="2">
    <source>
        <dbReference type="ARBA" id="ARBA00023136"/>
    </source>
</evidence>
<evidence type="ECO:0000256" key="1">
    <source>
        <dbReference type="ARBA" id="ARBA00004370"/>
    </source>
</evidence>
<dbReference type="PANTHER" id="PTHR31415:SF166">
    <property type="entry name" value="LATE EMBRYOGENESIS ABUNDANT (LEA) HYDROXYPROLINE-RICH GLYCOPROTEIN FAMILY"/>
    <property type="match status" value="1"/>
</dbReference>
<evidence type="ECO:0000313" key="4">
    <source>
        <dbReference type="EMBL" id="GMG98418.1"/>
    </source>
</evidence>
<protein>
    <submittedName>
        <fullName evidence="4">Uncharacterized protein</fullName>
    </submittedName>
</protein>
<evidence type="ECO:0000313" key="5">
    <source>
        <dbReference type="Proteomes" id="UP001279734"/>
    </source>
</evidence>
<dbReference type="Proteomes" id="UP001279734">
    <property type="component" value="Unassembled WGS sequence"/>
</dbReference>
<accession>A0AAD3P600</accession>
<dbReference type="GO" id="GO:0005886">
    <property type="term" value="C:plasma membrane"/>
    <property type="evidence" value="ECO:0007669"/>
    <property type="project" value="TreeGrafter"/>
</dbReference>
<feature type="region of interest" description="Disordered" evidence="3">
    <location>
        <begin position="1"/>
        <end position="44"/>
    </location>
</feature>
<dbReference type="EMBL" id="BSYO01000001">
    <property type="protein sequence ID" value="GMG98418.1"/>
    <property type="molecule type" value="Genomic_DNA"/>
</dbReference>
<comment type="caution">
    <text evidence="4">The sequence shown here is derived from an EMBL/GenBank/DDBJ whole genome shotgun (WGS) entry which is preliminary data.</text>
</comment>
<dbReference type="GO" id="GO:0098542">
    <property type="term" value="P:defense response to other organism"/>
    <property type="evidence" value="ECO:0007669"/>
    <property type="project" value="InterPro"/>
</dbReference>
<dbReference type="AlphaFoldDB" id="A0AAD3P600"/>
<name>A0AAD3P600_NEPGR</name>
<comment type="subcellular location">
    <subcellularLocation>
        <location evidence="1">Membrane</location>
    </subcellularLocation>
</comment>
<feature type="compositionally biased region" description="Basic and acidic residues" evidence="3">
    <location>
        <begin position="24"/>
        <end position="44"/>
    </location>
</feature>
<proteinExistence type="predicted"/>
<sequence length="117" mass="13544">MADPTSHKAQFHPPRRHRLRLQRHPAEPPDHHLPGHRLDEEPKRPDRVYYEKLDVYAAYRNQQITLPTLLPPTYQGHKDTVVWSPFLYWELGAGGTVLDLVAERGSERGAGARQHQD</sequence>